<sequence>MGMKKIYSVLLMMLILLNFNYTSLVYAKTTDLSTDKKITDYIDGKVNELIKDKKSKGAIVSVVKDNNVLLSKGYGYADEKNNIKADGENTAFRIGSVSKTFVAFAAMQMVEQGKLDMNAPISKYLGEDSPKLKYPVTMHDLLTHTAGFEEKSSGLAICQNAKEETLGSVLKKYLPAQVFKPGEVEAYSNYGGALAGYVIEKICGKPFSKYAEENILKPLKMDSSTFDLHKSSASLVSKGYKLDGREGIESLINIYPAGSMTSTASDMAKYMNFLMMDEDSSVLGNKAKEIMFSQQFKMDKKFSSSIGYAWGRNERNGHFIYLHEGGTDNFSTIVFIIPDQKLGVFISANTQCGEFSEIINTVLNNRCGAEQKKEPYSGKNQIDISGNYISVRSSFKSDEKFYNLLNTESGLLHISGNVNKGFILNGKKFTSIGRDMYCHPDLGNIKQIEKNGRIYITNDDGQSFIRVPWYEGFTWQISVLGCFVILTIVVSFISAVSLIRGIVKGKKSVKYSLLAEIPALFVFAAAAYTFIHLSLFFDNVVYSMAEEIFAFTRKASELISILGFLGVLSTIHFWLRKRNVFIRLFYAAWSISYILFLVWLIQSNLLF</sequence>
<keyword evidence="4" id="KW-1185">Reference proteome</keyword>
<keyword evidence="1" id="KW-1133">Transmembrane helix</keyword>
<dbReference type="KEGG" id="cck:Ccar_04960"/>
<feature type="transmembrane region" description="Helical" evidence="1">
    <location>
        <begin position="555"/>
        <end position="575"/>
    </location>
</feature>
<dbReference type="Gene3D" id="3.40.710.10">
    <property type="entry name" value="DD-peptidase/beta-lactamase superfamily"/>
    <property type="match status" value="1"/>
</dbReference>
<evidence type="ECO:0000256" key="1">
    <source>
        <dbReference type="SAM" id="Phobius"/>
    </source>
</evidence>
<keyword evidence="1" id="KW-0812">Transmembrane</keyword>
<dbReference type="PANTHER" id="PTHR46825">
    <property type="entry name" value="D-ALANYL-D-ALANINE-CARBOXYPEPTIDASE/ENDOPEPTIDASE AMPH"/>
    <property type="match status" value="1"/>
</dbReference>
<comment type="caution">
    <text evidence="3">The sequence shown here is derived from an EMBL/GenBank/DDBJ whole genome shotgun (WGS) entry which is preliminary data.</text>
</comment>
<gene>
    <name evidence="3" type="ORF">CcarbDRAFT_4110</name>
</gene>
<dbReference type="STRING" id="536227.Ccar_04960"/>
<dbReference type="InterPro" id="IPR012338">
    <property type="entry name" value="Beta-lactam/transpept-like"/>
</dbReference>
<dbReference type="InterPro" id="IPR050491">
    <property type="entry name" value="AmpC-like"/>
</dbReference>
<feature type="transmembrane region" description="Helical" evidence="1">
    <location>
        <begin position="511"/>
        <end position="535"/>
    </location>
</feature>
<reference evidence="3 4" key="1">
    <citation type="submission" date="2009-06" db="EMBL/GenBank/DDBJ databases">
        <title>The draft genome of Clostridium carboxidivorans P7.</title>
        <authorList>
            <consortium name="US DOE Joint Genome Institute (JGI-PGF)"/>
            <person name="Lucas S."/>
            <person name="Copeland A."/>
            <person name="Lapidus A."/>
            <person name="Glavina del Rio T."/>
            <person name="Tice H."/>
            <person name="Bruce D."/>
            <person name="Goodwin L."/>
            <person name="Pitluck S."/>
            <person name="Larimer F."/>
            <person name="Land M.L."/>
            <person name="Hauser L."/>
            <person name="Hemme C.L."/>
        </authorList>
    </citation>
    <scope>NUCLEOTIDE SEQUENCE [LARGE SCALE GENOMIC DNA]</scope>
    <source>
        <strain evidence="3 4">P7</strain>
    </source>
</reference>
<proteinExistence type="predicted"/>
<dbReference type="eggNOG" id="COG1680">
    <property type="taxonomic scope" value="Bacteria"/>
</dbReference>
<protein>
    <submittedName>
        <fullName evidence="3">Beta-lactamase</fullName>
    </submittedName>
</protein>
<dbReference type="PANTHER" id="PTHR46825:SF9">
    <property type="entry name" value="BETA-LACTAMASE-RELATED DOMAIN-CONTAINING PROTEIN"/>
    <property type="match status" value="1"/>
</dbReference>
<evidence type="ECO:0000313" key="3">
    <source>
        <dbReference type="EMBL" id="EET85448.1"/>
    </source>
</evidence>
<evidence type="ECO:0000259" key="2">
    <source>
        <dbReference type="Pfam" id="PF00144"/>
    </source>
</evidence>
<dbReference type="InterPro" id="IPR001466">
    <property type="entry name" value="Beta-lactam-related"/>
</dbReference>
<accession>C6PZ93</accession>
<dbReference type="SUPFAM" id="SSF56601">
    <property type="entry name" value="beta-lactamase/transpeptidase-like"/>
    <property type="match status" value="1"/>
</dbReference>
<dbReference type="PATRIC" id="fig|536227.13.peg.1047"/>
<name>C6PZ93_9CLOT</name>
<feature type="transmembrane region" description="Helical" evidence="1">
    <location>
        <begin position="582"/>
        <end position="601"/>
    </location>
</feature>
<feature type="transmembrane region" description="Helical" evidence="1">
    <location>
        <begin position="473"/>
        <end position="499"/>
    </location>
</feature>
<dbReference type="Proteomes" id="UP000004198">
    <property type="component" value="Unassembled WGS sequence"/>
</dbReference>
<feature type="domain" description="Beta-lactamase-related" evidence="2">
    <location>
        <begin position="44"/>
        <end position="353"/>
    </location>
</feature>
<evidence type="ECO:0000313" key="4">
    <source>
        <dbReference type="Proteomes" id="UP000004198"/>
    </source>
</evidence>
<dbReference type="AlphaFoldDB" id="C6PZ93"/>
<keyword evidence="1" id="KW-0472">Membrane</keyword>
<dbReference type="Pfam" id="PF00144">
    <property type="entry name" value="Beta-lactamase"/>
    <property type="match status" value="1"/>
</dbReference>
<organism evidence="3 4">
    <name type="scientific">Clostridium carboxidivorans P7</name>
    <dbReference type="NCBI Taxonomy" id="536227"/>
    <lineage>
        <taxon>Bacteria</taxon>
        <taxon>Bacillati</taxon>
        <taxon>Bacillota</taxon>
        <taxon>Clostridia</taxon>
        <taxon>Eubacteriales</taxon>
        <taxon>Clostridiaceae</taxon>
        <taxon>Clostridium</taxon>
    </lineage>
</organism>
<dbReference type="EMBL" id="ACVI01000090">
    <property type="protein sequence ID" value="EET85448.1"/>
    <property type="molecule type" value="Genomic_DNA"/>
</dbReference>